<dbReference type="EMBL" id="CM055095">
    <property type="protein sequence ID" value="KAJ7560313.1"/>
    <property type="molecule type" value="Genomic_DNA"/>
</dbReference>
<dbReference type="Proteomes" id="UP001162992">
    <property type="component" value="Chromosome 4"/>
</dbReference>
<name>A0ACC2E1E8_DIPCM</name>
<evidence type="ECO:0000313" key="1">
    <source>
        <dbReference type="EMBL" id="KAJ7560313.1"/>
    </source>
</evidence>
<protein>
    <submittedName>
        <fullName evidence="1">Uncharacterized protein</fullName>
    </submittedName>
</protein>
<comment type="caution">
    <text evidence="1">The sequence shown here is derived from an EMBL/GenBank/DDBJ whole genome shotgun (WGS) entry which is preliminary data.</text>
</comment>
<sequence length="91" mass="9701">MAFFFCITTPGGIAIGIAISSVYNENSPKALLIEGIFDSMSAGIRVYMSLVDLIAQDSLSEDLAKQPVRQVWAYLALLCGAGAMSLIAIWA</sequence>
<gene>
    <name evidence="1" type="ORF">O6H91_04G123800</name>
</gene>
<organism evidence="1 2">
    <name type="scientific">Diphasiastrum complanatum</name>
    <name type="common">Issler's clubmoss</name>
    <name type="synonym">Lycopodium complanatum</name>
    <dbReference type="NCBI Taxonomy" id="34168"/>
    <lineage>
        <taxon>Eukaryota</taxon>
        <taxon>Viridiplantae</taxon>
        <taxon>Streptophyta</taxon>
        <taxon>Embryophyta</taxon>
        <taxon>Tracheophyta</taxon>
        <taxon>Lycopodiopsida</taxon>
        <taxon>Lycopodiales</taxon>
        <taxon>Lycopodiaceae</taxon>
        <taxon>Lycopodioideae</taxon>
        <taxon>Diphasiastrum</taxon>
    </lineage>
</organism>
<reference evidence="2" key="1">
    <citation type="journal article" date="2024" name="Proc. Natl. Acad. Sci. U.S.A.">
        <title>Extraordinary preservation of gene collinearity over three hundred million years revealed in homosporous lycophytes.</title>
        <authorList>
            <person name="Li C."/>
            <person name="Wickell D."/>
            <person name="Kuo L.Y."/>
            <person name="Chen X."/>
            <person name="Nie B."/>
            <person name="Liao X."/>
            <person name="Peng D."/>
            <person name="Ji J."/>
            <person name="Jenkins J."/>
            <person name="Williams M."/>
            <person name="Shu S."/>
            <person name="Plott C."/>
            <person name="Barry K."/>
            <person name="Rajasekar S."/>
            <person name="Grimwood J."/>
            <person name="Han X."/>
            <person name="Sun S."/>
            <person name="Hou Z."/>
            <person name="He W."/>
            <person name="Dai G."/>
            <person name="Sun C."/>
            <person name="Schmutz J."/>
            <person name="Leebens-Mack J.H."/>
            <person name="Li F.W."/>
            <person name="Wang L."/>
        </authorList>
    </citation>
    <scope>NUCLEOTIDE SEQUENCE [LARGE SCALE GENOMIC DNA]</scope>
    <source>
        <strain evidence="2">cv. PW_Plant_1</strain>
    </source>
</reference>
<evidence type="ECO:0000313" key="2">
    <source>
        <dbReference type="Proteomes" id="UP001162992"/>
    </source>
</evidence>
<accession>A0ACC2E1E8</accession>
<keyword evidence="2" id="KW-1185">Reference proteome</keyword>
<proteinExistence type="predicted"/>